<gene>
    <name evidence="2" type="ORF">ABVK50_18710</name>
</gene>
<dbReference type="RefSeq" id="WP_353645146.1">
    <property type="nucleotide sequence ID" value="NZ_CP159253.1"/>
</dbReference>
<reference evidence="2" key="1">
    <citation type="submission" date="2024-06" db="EMBL/GenBank/DDBJ databases">
        <title>Mesorhizobium karijinii sp. nov., a symbiont of the iconic Swainsona formosa from arid Australia.</title>
        <authorList>
            <person name="Hill Y.J."/>
            <person name="Watkin E.L.J."/>
            <person name="O'Hara G.W."/>
            <person name="Terpolilli J."/>
            <person name="Tye M.L."/>
            <person name="Kohlmeier M.G."/>
        </authorList>
    </citation>
    <scope>NUCLEOTIDE SEQUENCE</scope>
    <source>
        <strain evidence="2">WSM2240</strain>
    </source>
</reference>
<evidence type="ECO:0000259" key="1">
    <source>
        <dbReference type="Pfam" id="PF07171"/>
    </source>
</evidence>
<evidence type="ECO:0000313" key="2">
    <source>
        <dbReference type="EMBL" id="XCG47302.1"/>
    </source>
</evidence>
<accession>A0AAU8CL29</accession>
<sequence>MIRGLSDGAYVGDGQIQGGLAHSFGPTAVIDVDGIEVLVVSESQQMVDLQQLRAFGIEPRERRVLALKSMQHFRAAFEPIVGKVIVCDAGALATPRAERRPYIRVPRPLWPLDRDFERQGRPEA</sequence>
<feature type="domain" description="Microcystin LR degradation protein MlrC C-terminal" evidence="1">
    <location>
        <begin position="2"/>
        <end position="103"/>
    </location>
</feature>
<dbReference type="InterPro" id="IPR010799">
    <property type="entry name" value="MlrC_C"/>
</dbReference>
<dbReference type="Pfam" id="PF07171">
    <property type="entry name" value="MlrC_C"/>
    <property type="match status" value="1"/>
</dbReference>
<name>A0AAU8CL29_9HYPH</name>
<protein>
    <submittedName>
        <fullName evidence="2">MlrC C-terminal domain-containing protein</fullName>
    </submittedName>
</protein>
<dbReference type="EMBL" id="CP159253">
    <property type="protein sequence ID" value="XCG47302.1"/>
    <property type="molecule type" value="Genomic_DNA"/>
</dbReference>
<proteinExistence type="predicted"/>
<dbReference type="AlphaFoldDB" id="A0AAU8CL29"/>
<organism evidence="2">
    <name type="scientific">Mesorhizobium sp. WSM2240</name>
    <dbReference type="NCBI Taxonomy" id="3228851"/>
    <lineage>
        <taxon>Bacteria</taxon>
        <taxon>Pseudomonadati</taxon>
        <taxon>Pseudomonadota</taxon>
        <taxon>Alphaproteobacteria</taxon>
        <taxon>Hyphomicrobiales</taxon>
        <taxon>Phyllobacteriaceae</taxon>
        <taxon>Mesorhizobium</taxon>
    </lineage>
</organism>